<dbReference type="AlphaFoldDB" id="A0A2P2QAE4"/>
<name>A0A2P2QAE4_RHIMU</name>
<protein>
    <submittedName>
        <fullName evidence="1">Uncharacterized protein</fullName>
    </submittedName>
</protein>
<organism evidence="1">
    <name type="scientific">Rhizophora mucronata</name>
    <name type="common">Asiatic mangrove</name>
    <dbReference type="NCBI Taxonomy" id="61149"/>
    <lineage>
        <taxon>Eukaryota</taxon>
        <taxon>Viridiplantae</taxon>
        <taxon>Streptophyta</taxon>
        <taxon>Embryophyta</taxon>
        <taxon>Tracheophyta</taxon>
        <taxon>Spermatophyta</taxon>
        <taxon>Magnoliopsida</taxon>
        <taxon>eudicotyledons</taxon>
        <taxon>Gunneridae</taxon>
        <taxon>Pentapetalae</taxon>
        <taxon>rosids</taxon>
        <taxon>fabids</taxon>
        <taxon>Malpighiales</taxon>
        <taxon>Rhizophoraceae</taxon>
        <taxon>Rhizophora</taxon>
    </lineage>
</organism>
<reference evidence="1" key="1">
    <citation type="submission" date="2018-02" db="EMBL/GenBank/DDBJ databases">
        <title>Rhizophora mucronata_Transcriptome.</title>
        <authorList>
            <person name="Meera S.P."/>
            <person name="Sreeshan A."/>
            <person name="Augustine A."/>
        </authorList>
    </citation>
    <scope>NUCLEOTIDE SEQUENCE</scope>
    <source>
        <tissue evidence="1">Leaf</tissue>
    </source>
</reference>
<dbReference type="EMBL" id="GGEC01083484">
    <property type="protein sequence ID" value="MBX63968.1"/>
    <property type="molecule type" value="Transcribed_RNA"/>
</dbReference>
<proteinExistence type="predicted"/>
<accession>A0A2P2QAE4</accession>
<sequence length="49" mass="5721">MLTWESIDEQEKKNNKELYFCLNLQLQSPKLSPHSLSLLLNFLISAQTI</sequence>
<evidence type="ECO:0000313" key="1">
    <source>
        <dbReference type="EMBL" id="MBX63968.1"/>
    </source>
</evidence>